<proteinExistence type="predicted"/>
<organism evidence="1">
    <name type="scientific">Nilaparvata lugens endogenous nudivirus</name>
    <dbReference type="NCBI Taxonomy" id="1487700"/>
    <lineage>
        <taxon>Viruses</taxon>
        <taxon>Viruses incertae sedis</taxon>
        <taxon>Naldaviricetes</taxon>
        <taxon>Lefavirales</taxon>
        <taxon>Nudiviridae</taxon>
    </lineage>
</organism>
<name>X5G6L3_9VIRU</name>
<reference evidence="1" key="1">
    <citation type="journal article" date="2014" name="J. Virol.">
        <title>Brown planthopper nudivirus DNA integrated in its host genome.</title>
        <authorList>
            <person name="Cheng R.L."/>
            <person name="Xi Y."/>
            <person name="Lou Y.H."/>
            <person name="Wang Z."/>
            <person name="Xu J.Y."/>
            <person name="Xu H.J."/>
            <person name="Zhang C.X."/>
        </authorList>
    </citation>
    <scope>NUCLEOTIDE SEQUENCE</scope>
    <source>
        <strain evidence="1">Hangzhou</strain>
    </source>
</reference>
<sequence>MNQSCPRIKRFYDESIFVDGLSLHGVTEIGVNNRADKFLVERFNNKRATSICAKMTLNALNAIDDCSGVNIYTLDSKNKHTLRVYPFNQIRVGKCDGESILEIKRLEIEQPPGVVAPSTSLMMLSKNKVSTTEVESIPFILDMNTALTQLEHAIMIKYYALHNKVTITNRLFHTIANYLNDSRVWFDNTLCQDTIVQRRGTLYMGDRELLDDLPTLPYEGETLTLY</sequence>
<protein>
    <submittedName>
        <fullName evidence="1">GrBNV_gp97-like protein</fullName>
    </submittedName>
</protein>
<reference evidence="1" key="2">
    <citation type="submission" date="2014-03" db="EMBL/GenBank/DDBJ databases">
        <authorList>
            <person name="Cheng R."/>
            <person name="Zhang C.-X."/>
        </authorList>
    </citation>
    <scope>NUCLEOTIDE SEQUENCE</scope>
    <source>
        <strain evidence="1">Hangzhou</strain>
    </source>
</reference>
<dbReference type="EMBL" id="KJ566542">
    <property type="protein sequence ID" value="AHW98260.1"/>
    <property type="molecule type" value="Genomic_DNA"/>
</dbReference>
<evidence type="ECO:0000313" key="1">
    <source>
        <dbReference type="EMBL" id="AHW98260.1"/>
    </source>
</evidence>
<accession>X5G6L3</accession>